<dbReference type="VEuPathDB" id="VectorBase:SSCA003464"/>
<evidence type="ECO:0000313" key="2">
    <source>
        <dbReference type="EMBL" id="KPM08265.1"/>
    </source>
</evidence>
<dbReference type="EMBL" id="JXLN01012264">
    <property type="protein sequence ID" value="KPM08265.1"/>
    <property type="molecule type" value="Genomic_DNA"/>
</dbReference>
<comment type="caution">
    <text evidence="2">The sequence shown here is derived from an EMBL/GenBank/DDBJ whole genome shotgun (WGS) entry which is preliminary data.</text>
</comment>
<feature type="region of interest" description="Disordered" evidence="1">
    <location>
        <begin position="31"/>
        <end position="63"/>
    </location>
</feature>
<sequence>MLRLFPLRRSFSLDLGPDDSNSNFFLHLQDESNYNHHISPQSSSPPPPPPQPQHPPPSNTHQLFFSNHLTNVTHFNNKSI</sequence>
<name>A0A132ACG0_SARSC</name>
<evidence type="ECO:0000313" key="3">
    <source>
        <dbReference type="Proteomes" id="UP000616769"/>
    </source>
</evidence>
<protein>
    <submittedName>
        <fullName evidence="2">Uncharacterized protein</fullName>
    </submittedName>
</protein>
<accession>A0A132ACG0</accession>
<feature type="compositionally biased region" description="Pro residues" evidence="1">
    <location>
        <begin position="43"/>
        <end position="58"/>
    </location>
</feature>
<dbReference type="Proteomes" id="UP000616769">
    <property type="component" value="Unassembled WGS sequence"/>
</dbReference>
<organism evidence="2 3">
    <name type="scientific">Sarcoptes scabiei</name>
    <name type="common">Itch mite</name>
    <name type="synonym">Acarus scabiei</name>
    <dbReference type="NCBI Taxonomy" id="52283"/>
    <lineage>
        <taxon>Eukaryota</taxon>
        <taxon>Metazoa</taxon>
        <taxon>Ecdysozoa</taxon>
        <taxon>Arthropoda</taxon>
        <taxon>Chelicerata</taxon>
        <taxon>Arachnida</taxon>
        <taxon>Acari</taxon>
        <taxon>Acariformes</taxon>
        <taxon>Sarcoptiformes</taxon>
        <taxon>Astigmata</taxon>
        <taxon>Psoroptidia</taxon>
        <taxon>Sarcoptoidea</taxon>
        <taxon>Sarcoptidae</taxon>
        <taxon>Sarcoptinae</taxon>
        <taxon>Sarcoptes</taxon>
    </lineage>
</organism>
<dbReference type="AlphaFoldDB" id="A0A132ACG0"/>
<evidence type="ECO:0000256" key="1">
    <source>
        <dbReference type="SAM" id="MobiDB-lite"/>
    </source>
</evidence>
<reference evidence="2 3" key="1">
    <citation type="journal article" date="2015" name="Parasit. Vectors">
        <title>Draft genome of the scabies mite.</title>
        <authorList>
            <person name="Rider S.D.Jr."/>
            <person name="Morgan M.S."/>
            <person name="Arlian L.G."/>
        </authorList>
    </citation>
    <scope>NUCLEOTIDE SEQUENCE [LARGE SCALE GENOMIC DNA]</scope>
    <source>
        <strain evidence="2">Arlian Lab</strain>
    </source>
</reference>
<proteinExistence type="predicted"/>
<gene>
    <name evidence="2" type="ORF">QR98_0067810</name>
</gene>